<sequence length="298" mass="33592">MRNGKAQALTANRCGHNTPHTLVYCRWELGKSASQLLRLLSCSIPDDQGTTVAIPSVQQAAFRHNAIYRLQHAHRPVAEDHTMNQGCTATLLERELAAFALPASLDHLAFADLESLRLDDSLDVLGFSAPVLADVTEPANDGTPSYDSTDSNSTCSSSSAKPSSKTRRLSNSLSAPPKPHRHHSKKASRKQVHELQVMVDAMQTQVDSAAAEIQQLAQLVGQFALQREQEQQEHERVRRREQQLFEEHEMDMDLDMQQRHLCAQVKRDREQFEREQQQQQCFDCPTAPLRTGQETFRF</sequence>
<reference evidence="8 9" key="1">
    <citation type="submission" date="2018-01" db="EMBL/GenBank/DDBJ databases">
        <title>Draft genome of the strawberry crown rot pathogen Phytophthora cactorum.</title>
        <authorList>
            <person name="Armitage A.D."/>
            <person name="Lysoe E."/>
            <person name="Nellist C.F."/>
            <person name="Harrison R.J."/>
            <person name="Brurberg M.B."/>
        </authorList>
    </citation>
    <scope>NUCLEOTIDE SEQUENCE [LARGE SCALE GENOMIC DNA]</scope>
    <source>
        <strain evidence="8 9">10300</strain>
    </source>
</reference>
<dbReference type="OrthoDB" id="163625at2759"/>
<evidence type="ECO:0000313" key="4">
    <source>
        <dbReference type="EMBL" id="KAG2901096.1"/>
    </source>
</evidence>
<dbReference type="Proteomes" id="UP000735874">
    <property type="component" value="Unassembled WGS sequence"/>
</dbReference>
<dbReference type="Proteomes" id="UP000697107">
    <property type="component" value="Unassembled WGS sequence"/>
</dbReference>
<reference evidence="7" key="2">
    <citation type="submission" date="2018-05" db="EMBL/GenBank/DDBJ databases">
        <title>Effector identification in a new, highly contiguous assembly of the strawberry crown rot pathogen Phytophthora cactorum.</title>
        <authorList>
            <person name="Armitage A.D."/>
            <person name="Nellist C.F."/>
            <person name="Bates H."/>
            <person name="Vickerstaff R.J."/>
            <person name="Harrison R.J."/>
        </authorList>
    </citation>
    <scope>NUCLEOTIDE SEQUENCE</scope>
    <source>
        <strain evidence="3">15-7</strain>
        <strain evidence="4">4032</strain>
        <strain evidence="5">4040</strain>
        <strain evidence="6">P415</strain>
        <strain evidence="7">P421</strain>
    </source>
</reference>
<feature type="coiled-coil region" evidence="1">
    <location>
        <begin position="199"/>
        <end position="247"/>
    </location>
</feature>
<organism evidence="8 9">
    <name type="scientific">Phytophthora cactorum</name>
    <dbReference type="NCBI Taxonomy" id="29920"/>
    <lineage>
        <taxon>Eukaryota</taxon>
        <taxon>Sar</taxon>
        <taxon>Stramenopiles</taxon>
        <taxon>Oomycota</taxon>
        <taxon>Peronosporomycetes</taxon>
        <taxon>Peronosporales</taxon>
        <taxon>Peronosporaceae</taxon>
        <taxon>Phytophthora</taxon>
    </lineage>
</organism>
<accession>A0A329SFY8</accession>
<dbReference type="Proteomes" id="UP000251314">
    <property type="component" value="Unassembled WGS sequence"/>
</dbReference>
<evidence type="ECO:0000256" key="2">
    <source>
        <dbReference type="SAM" id="MobiDB-lite"/>
    </source>
</evidence>
<dbReference type="EMBL" id="RCMG01000584">
    <property type="protein sequence ID" value="KAG2851795.1"/>
    <property type="molecule type" value="Genomic_DNA"/>
</dbReference>
<dbReference type="VEuPathDB" id="FungiDB:PC110_g8214"/>
<feature type="compositionally biased region" description="Basic residues" evidence="2">
    <location>
        <begin position="178"/>
        <end position="190"/>
    </location>
</feature>
<evidence type="ECO:0000256" key="1">
    <source>
        <dbReference type="SAM" id="Coils"/>
    </source>
</evidence>
<evidence type="ECO:0000313" key="5">
    <source>
        <dbReference type="EMBL" id="KAG2925033.1"/>
    </source>
</evidence>
<evidence type="ECO:0000313" key="6">
    <source>
        <dbReference type="EMBL" id="KAG2972662.1"/>
    </source>
</evidence>
<dbReference type="EMBL" id="RCMK01000501">
    <property type="protein sequence ID" value="KAG2925033.1"/>
    <property type="molecule type" value="Genomic_DNA"/>
</dbReference>
<gene>
    <name evidence="8" type="ORF">PC110_g8214</name>
    <name evidence="3" type="ORF">PC113_g15605</name>
    <name evidence="4" type="ORF">PC115_g15980</name>
    <name evidence="5" type="ORF">PC117_g15259</name>
    <name evidence="6" type="ORF">PC118_g15563</name>
    <name evidence="7" type="ORF">PC129_g17413</name>
</gene>
<proteinExistence type="predicted"/>
<name>A0A329SFY8_9STRA</name>
<dbReference type="Proteomes" id="UP000774804">
    <property type="component" value="Unassembled WGS sequence"/>
</dbReference>
<dbReference type="AlphaFoldDB" id="A0A329SFY8"/>
<dbReference type="Proteomes" id="UP000760860">
    <property type="component" value="Unassembled WGS sequence"/>
</dbReference>
<keyword evidence="1" id="KW-0175">Coiled coil</keyword>
<dbReference type="EMBL" id="RCMV01000934">
    <property type="protein sequence ID" value="KAG3211620.1"/>
    <property type="molecule type" value="Genomic_DNA"/>
</dbReference>
<dbReference type="EMBL" id="MJFZ01000167">
    <property type="protein sequence ID" value="RAW35471.1"/>
    <property type="molecule type" value="Genomic_DNA"/>
</dbReference>
<dbReference type="EMBL" id="RCML01000610">
    <property type="protein sequence ID" value="KAG2972662.1"/>
    <property type="molecule type" value="Genomic_DNA"/>
</dbReference>
<comment type="caution">
    <text evidence="8">The sequence shown here is derived from an EMBL/GenBank/DDBJ whole genome shotgun (WGS) entry which is preliminary data.</text>
</comment>
<protein>
    <submittedName>
        <fullName evidence="8">Uncharacterized protein</fullName>
    </submittedName>
</protein>
<feature type="compositionally biased region" description="Low complexity" evidence="2">
    <location>
        <begin position="145"/>
        <end position="163"/>
    </location>
</feature>
<evidence type="ECO:0000313" key="7">
    <source>
        <dbReference type="EMBL" id="KAG3211620.1"/>
    </source>
</evidence>
<feature type="region of interest" description="Disordered" evidence="2">
    <location>
        <begin position="136"/>
        <end position="191"/>
    </location>
</feature>
<dbReference type="Proteomes" id="UP000736787">
    <property type="component" value="Unassembled WGS sequence"/>
</dbReference>
<evidence type="ECO:0000313" key="3">
    <source>
        <dbReference type="EMBL" id="KAG2851795.1"/>
    </source>
</evidence>
<keyword evidence="9" id="KW-1185">Reference proteome</keyword>
<evidence type="ECO:0000313" key="8">
    <source>
        <dbReference type="EMBL" id="RAW35471.1"/>
    </source>
</evidence>
<dbReference type="EMBL" id="RCMI01000675">
    <property type="protein sequence ID" value="KAG2901096.1"/>
    <property type="molecule type" value="Genomic_DNA"/>
</dbReference>
<evidence type="ECO:0000313" key="9">
    <source>
        <dbReference type="Proteomes" id="UP000251314"/>
    </source>
</evidence>